<dbReference type="GO" id="GO:0005351">
    <property type="term" value="F:carbohydrate:proton symporter activity"/>
    <property type="evidence" value="ECO:0007669"/>
    <property type="project" value="TreeGrafter"/>
</dbReference>
<comment type="caution">
    <text evidence="8">The sequence shown here is derived from an EMBL/GenBank/DDBJ whole genome shotgun (WGS) entry which is preliminary data.</text>
</comment>
<keyword evidence="3 6" id="KW-0812">Transmembrane</keyword>
<feature type="transmembrane region" description="Helical" evidence="6">
    <location>
        <begin position="53"/>
        <end position="73"/>
    </location>
</feature>
<dbReference type="PROSITE" id="PS50850">
    <property type="entry name" value="MFS"/>
    <property type="match status" value="1"/>
</dbReference>
<evidence type="ECO:0000256" key="4">
    <source>
        <dbReference type="ARBA" id="ARBA00022989"/>
    </source>
</evidence>
<dbReference type="Pfam" id="PF00083">
    <property type="entry name" value="Sugar_tr"/>
    <property type="match status" value="2"/>
</dbReference>
<comment type="subcellular location">
    <subcellularLocation>
        <location evidence="1">Membrane</location>
        <topology evidence="1">Multi-pass membrane protein</topology>
    </subcellularLocation>
</comment>
<evidence type="ECO:0000256" key="2">
    <source>
        <dbReference type="ARBA" id="ARBA00010992"/>
    </source>
</evidence>
<protein>
    <submittedName>
        <fullName evidence="8">Maltose permease</fullName>
    </submittedName>
</protein>
<keyword evidence="5 6" id="KW-0472">Membrane</keyword>
<dbReference type="PANTHER" id="PTHR48022:SF15">
    <property type="entry name" value="ALPHA-GLUCOSIDE TRANSPORTER, PUTATIVE (AFU_ORTHOLOGUE AFUA_5G00500)-RELATED"/>
    <property type="match status" value="1"/>
</dbReference>
<evidence type="ECO:0000256" key="5">
    <source>
        <dbReference type="ARBA" id="ARBA00023136"/>
    </source>
</evidence>
<evidence type="ECO:0000256" key="3">
    <source>
        <dbReference type="ARBA" id="ARBA00022692"/>
    </source>
</evidence>
<feature type="transmembrane region" description="Helical" evidence="6">
    <location>
        <begin position="418"/>
        <end position="438"/>
    </location>
</feature>
<proteinExistence type="inferred from homology"/>
<dbReference type="AlphaFoldDB" id="A0A8H5NBF8"/>
<feature type="transmembrane region" description="Helical" evidence="6">
    <location>
        <begin position="450"/>
        <end position="468"/>
    </location>
</feature>
<dbReference type="InterPro" id="IPR020846">
    <property type="entry name" value="MFS_dom"/>
</dbReference>
<keyword evidence="4 6" id="KW-1133">Transmembrane helix</keyword>
<evidence type="ECO:0000313" key="8">
    <source>
        <dbReference type="EMBL" id="KAF5559807.1"/>
    </source>
</evidence>
<evidence type="ECO:0000256" key="6">
    <source>
        <dbReference type="SAM" id="Phobius"/>
    </source>
</evidence>
<evidence type="ECO:0000256" key="1">
    <source>
        <dbReference type="ARBA" id="ARBA00004141"/>
    </source>
</evidence>
<feature type="transmembrane region" description="Helical" evidence="6">
    <location>
        <begin position="112"/>
        <end position="132"/>
    </location>
</feature>
<dbReference type="PROSITE" id="PS00217">
    <property type="entry name" value="SUGAR_TRANSPORT_2"/>
    <property type="match status" value="1"/>
</dbReference>
<dbReference type="PANTHER" id="PTHR48022">
    <property type="entry name" value="PLASTIDIC GLUCOSE TRANSPORTER 4"/>
    <property type="match status" value="1"/>
</dbReference>
<dbReference type="SUPFAM" id="SSF103473">
    <property type="entry name" value="MFS general substrate transporter"/>
    <property type="match status" value="1"/>
</dbReference>
<reference evidence="8 9" key="1">
    <citation type="submission" date="2020-05" db="EMBL/GenBank/DDBJ databases">
        <title>Identification and distribution of gene clusters putatively required for synthesis of sphingolipid metabolism inhibitors in phylogenetically diverse species of the filamentous fungus Fusarium.</title>
        <authorList>
            <person name="Kim H.-S."/>
            <person name="Busman M."/>
            <person name="Brown D.W."/>
            <person name="Divon H."/>
            <person name="Uhlig S."/>
            <person name="Proctor R.H."/>
        </authorList>
    </citation>
    <scope>NUCLEOTIDE SEQUENCE [LARGE SCALE GENOMIC DNA]</scope>
    <source>
        <strain evidence="8 9">NRRL 13617</strain>
    </source>
</reference>
<sequence>MEPDTKTDVELTSIEDITQSHAKQGLGNDEDVRLAAAQMQYERDLTIRQTIKIFWRSTLWICYGQLMVFNYGIDGTMAGSLLGIPRFRQDYGHAYIVEGQPAYVIPATWQSLYNGIAQLTAVLGAFMTGWMCDKIGRKYTNILSQVISVAGVAIQFWSSRSLGNLTLGKAINGISIGMWLIIAPLYASEVAPLKLRGWLTALTNVVLTCGSLFFSGFIYAIGSDNNKNAYLVPIAVQWALPGVILLTVLFWPESPVWLVQKGKIDQARTALRQLHVTVDEENRQVDDKATTTYLDCFRGVDRQRTLICMFLYSCQYLSGLTFVLGYQSYFYQLIGFTAKTAFLLTMLNTAVMVIANSLSWFVVEHTGRRPLAVWGDLQGNSSLYVYLELLFSMTIAPTMWSLVAELAPYRLRSRVQGLSNIMLVLWQWVIGFIFPYMFNPDAGNLGGKVSFVFGGVTFLAFIVLFIWLPETKGRTPTQLNRLYDMKVNPRHFAKTKVEDI</sequence>
<dbReference type="Gene3D" id="1.20.1250.20">
    <property type="entry name" value="MFS general substrate transporter like domains"/>
    <property type="match status" value="1"/>
</dbReference>
<dbReference type="EMBL" id="JAAOAQ010000247">
    <property type="protein sequence ID" value="KAF5559807.1"/>
    <property type="molecule type" value="Genomic_DNA"/>
</dbReference>
<dbReference type="OrthoDB" id="6612291at2759"/>
<keyword evidence="9" id="KW-1185">Reference proteome</keyword>
<evidence type="ECO:0000259" key="7">
    <source>
        <dbReference type="PROSITE" id="PS50850"/>
    </source>
</evidence>
<feature type="transmembrane region" description="Helical" evidence="6">
    <location>
        <begin position="199"/>
        <end position="222"/>
    </location>
</feature>
<feature type="transmembrane region" description="Helical" evidence="6">
    <location>
        <begin position="383"/>
        <end position="406"/>
    </location>
</feature>
<feature type="transmembrane region" description="Helical" evidence="6">
    <location>
        <begin position="341"/>
        <end position="363"/>
    </location>
</feature>
<feature type="domain" description="Major facilitator superfamily (MFS) profile" evidence="7">
    <location>
        <begin position="60"/>
        <end position="472"/>
    </location>
</feature>
<comment type="similarity">
    <text evidence="2">Belongs to the major facilitator superfamily. Sugar transporter (TC 2.A.1.1) family.</text>
</comment>
<dbReference type="InterPro" id="IPR036259">
    <property type="entry name" value="MFS_trans_sf"/>
</dbReference>
<feature type="transmembrane region" description="Helical" evidence="6">
    <location>
        <begin position="170"/>
        <end position="187"/>
    </location>
</feature>
<dbReference type="InterPro" id="IPR005828">
    <property type="entry name" value="MFS_sugar_transport-like"/>
</dbReference>
<dbReference type="Proteomes" id="UP000582016">
    <property type="component" value="Unassembled WGS sequence"/>
</dbReference>
<dbReference type="InterPro" id="IPR050360">
    <property type="entry name" value="MFS_Sugar_Transporters"/>
</dbReference>
<name>A0A8H5NBF8_9HYPO</name>
<dbReference type="GO" id="GO:0016020">
    <property type="term" value="C:membrane"/>
    <property type="evidence" value="ECO:0007669"/>
    <property type="project" value="UniProtKB-SubCell"/>
</dbReference>
<dbReference type="InterPro" id="IPR005829">
    <property type="entry name" value="Sugar_transporter_CS"/>
</dbReference>
<accession>A0A8H5NBF8</accession>
<feature type="transmembrane region" description="Helical" evidence="6">
    <location>
        <begin position="228"/>
        <end position="251"/>
    </location>
</feature>
<gene>
    <name evidence="8" type="ORF">FPHYL_6907</name>
</gene>
<evidence type="ECO:0000313" key="9">
    <source>
        <dbReference type="Proteomes" id="UP000582016"/>
    </source>
</evidence>
<organism evidence="8 9">
    <name type="scientific">Fusarium phyllophilum</name>
    <dbReference type="NCBI Taxonomy" id="47803"/>
    <lineage>
        <taxon>Eukaryota</taxon>
        <taxon>Fungi</taxon>
        <taxon>Dikarya</taxon>
        <taxon>Ascomycota</taxon>
        <taxon>Pezizomycotina</taxon>
        <taxon>Sordariomycetes</taxon>
        <taxon>Hypocreomycetidae</taxon>
        <taxon>Hypocreales</taxon>
        <taxon>Nectriaceae</taxon>
        <taxon>Fusarium</taxon>
        <taxon>Fusarium fujikuroi species complex</taxon>
    </lineage>
</organism>